<dbReference type="PRINTS" id="PR00039">
    <property type="entry name" value="HTHLYSR"/>
</dbReference>
<dbReference type="InterPro" id="IPR058163">
    <property type="entry name" value="LysR-type_TF_proteobact-type"/>
</dbReference>
<dbReference type="Pfam" id="PF03466">
    <property type="entry name" value="LysR_substrate"/>
    <property type="match status" value="1"/>
</dbReference>
<dbReference type="AlphaFoldDB" id="A0A934QFX4"/>
<dbReference type="InterPro" id="IPR036388">
    <property type="entry name" value="WH-like_DNA-bd_sf"/>
</dbReference>
<proteinExistence type="inferred from homology"/>
<dbReference type="FunFam" id="3.40.190.290:FF:000001">
    <property type="entry name" value="Transcriptional regulator, LysR family"/>
    <property type="match status" value="1"/>
</dbReference>
<dbReference type="SUPFAM" id="SSF46785">
    <property type="entry name" value="Winged helix' DNA-binding domain"/>
    <property type="match status" value="1"/>
</dbReference>
<sequence length="310" mass="34110">MTYEHLSAMAVFARVVEEGSFSHAARGLGLSKSAVSKQVGRLEDRLGVRLLNRTTRQLSLTEAGTAFYEHCRQLVADAEAAESAVTHLAAAPRGTLRVNAPMSFGQLHVAPALPEFLAAYPELSVEMQLSDRTVDLIEEGFDLAIRIGQLRDSSLIARRLAPLRQVLCAAPSYLAAQGRPEHPHDLKDHECLIYSYLSWGREWRFQGVDGELRVPIRGRLEINNGDALLAAARQGFGIVMLPSFLGADDLKAGRLEPLLQDWCEPAAGGIHAVFPASRNLSPKVRVFVDYLARRFAGQPYWEVEQAETAV</sequence>
<evidence type="ECO:0000313" key="7">
    <source>
        <dbReference type="Proteomes" id="UP000778970"/>
    </source>
</evidence>
<dbReference type="PANTHER" id="PTHR30537">
    <property type="entry name" value="HTH-TYPE TRANSCRIPTIONAL REGULATOR"/>
    <property type="match status" value="1"/>
</dbReference>
<dbReference type="FunFam" id="1.10.10.10:FF:000001">
    <property type="entry name" value="LysR family transcriptional regulator"/>
    <property type="match status" value="1"/>
</dbReference>
<gene>
    <name evidence="6" type="ORF">CKO21_03280</name>
</gene>
<protein>
    <submittedName>
        <fullName evidence="6">LysR family transcriptional regulator</fullName>
    </submittedName>
</protein>
<name>A0A934QFX4_9PROT</name>
<accession>A0A934QFX4</accession>
<feature type="domain" description="HTH lysR-type" evidence="5">
    <location>
        <begin position="1"/>
        <end position="61"/>
    </location>
</feature>
<reference evidence="6" key="1">
    <citation type="submission" date="2017-08" db="EMBL/GenBank/DDBJ databases">
        <authorList>
            <person name="Imhoff J.F."/>
            <person name="Rahn T."/>
            <person name="Kuenzel S."/>
            <person name="Neulinger S.C."/>
        </authorList>
    </citation>
    <scope>NUCLEOTIDE SEQUENCE</scope>
    <source>
        <strain evidence="6">DSM 9154</strain>
    </source>
</reference>
<dbReference type="PANTHER" id="PTHR30537:SF5">
    <property type="entry name" value="HTH-TYPE TRANSCRIPTIONAL ACTIVATOR TTDR-RELATED"/>
    <property type="match status" value="1"/>
</dbReference>
<comment type="caution">
    <text evidence="6">The sequence shown here is derived from an EMBL/GenBank/DDBJ whole genome shotgun (WGS) entry which is preliminary data.</text>
</comment>
<dbReference type="Gene3D" id="1.10.10.10">
    <property type="entry name" value="Winged helix-like DNA-binding domain superfamily/Winged helix DNA-binding domain"/>
    <property type="match status" value="1"/>
</dbReference>
<keyword evidence="3" id="KW-0238">DNA-binding</keyword>
<evidence type="ECO:0000256" key="2">
    <source>
        <dbReference type="ARBA" id="ARBA00023015"/>
    </source>
</evidence>
<evidence type="ECO:0000256" key="4">
    <source>
        <dbReference type="ARBA" id="ARBA00023163"/>
    </source>
</evidence>
<dbReference type="GO" id="GO:0043565">
    <property type="term" value="F:sequence-specific DNA binding"/>
    <property type="evidence" value="ECO:0007669"/>
    <property type="project" value="TreeGrafter"/>
</dbReference>
<dbReference type="InterPro" id="IPR005119">
    <property type="entry name" value="LysR_subst-bd"/>
</dbReference>
<dbReference type="Proteomes" id="UP000778970">
    <property type="component" value="Unassembled WGS sequence"/>
</dbReference>
<keyword evidence="7" id="KW-1185">Reference proteome</keyword>
<dbReference type="EMBL" id="NRRE01000013">
    <property type="protein sequence ID" value="MBK1696262.1"/>
    <property type="molecule type" value="Genomic_DNA"/>
</dbReference>
<comment type="similarity">
    <text evidence="1">Belongs to the LysR transcriptional regulatory family.</text>
</comment>
<evidence type="ECO:0000256" key="3">
    <source>
        <dbReference type="ARBA" id="ARBA00023125"/>
    </source>
</evidence>
<dbReference type="CDD" id="cd08422">
    <property type="entry name" value="PBP2_CrgA_like"/>
    <property type="match status" value="1"/>
</dbReference>
<dbReference type="RefSeq" id="WP_027287845.1">
    <property type="nucleotide sequence ID" value="NZ_NRRE01000013.1"/>
</dbReference>
<dbReference type="PROSITE" id="PS50931">
    <property type="entry name" value="HTH_LYSR"/>
    <property type="match status" value="1"/>
</dbReference>
<keyword evidence="2" id="KW-0805">Transcription regulation</keyword>
<dbReference type="Pfam" id="PF00126">
    <property type="entry name" value="HTH_1"/>
    <property type="match status" value="1"/>
</dbReference>
<dbReference type="InterPro" id="IPR000847">
    <property type="entry name" value="LysR_HTH_N"/>
</dbReference>
<evidence type="ECO:0000256" key="1">
    <source>
        <dbReference type="ARBA" id="ARBA00009437"/>
    </source>
</evidence>
<dbReference type="Gene3D" id="3.40.190.290">
    <property type="match status" value="1"/>
</dbReference>
<evidence type="ECO:0000313" key="6">
    <source>
        <dbReference type="EMBL" id="MBK1696262.1"/>
    </source>
</evidence>
<dbReference type="SUPFAM" id="SSF53850">
    <property type="entry name" value="Periplasmic binding protein-like II"/>
    <property type="match status" value="1"/>
</dbReference>
<keyword evidence="4" id="KW-0804">Transcription</keyword>
<evidence type="ECO:0000259" key="5">
    <source>
        <dbReference type="PROSITE" id="PS50931"/>
    </source>
</evidence>
<dbReference type="InterPro" id="IPR036390">
    <property type="entry name" value="WH_DNA-bd_sf"/>
</dbReference>
<dbReference type="GO" id="GO:0003700">
    <property type="term" value="F:DNA-binding transcription factor activity"/>
    <property type="evidence" value="ECO:0007669"/>
    <property type="project" value="InterPro"/>
</dbReference>
<dbReference type="GO" id="GO:0006351">
    <property type="term" value="P:DNA-templated transcription"/>
    <property type="evidence" value="ECO:0007669"/>
    <property type="project" value="TreeGrafter"/>
</dbReference>
<reference evidence="6" key="2">
    <citation type="journal article" date="2020" name="Microorganisms">
        <title>Osmotic Adaptation and Compatible Solute Biosynthesis of Phototrophic Bacteria as Revealed from Genome Analyses.</title>
        <authorList>
            <person name="Imhoff J.F."/>
            <person name="Rahn T."/>
            <person name="Kunzel S."/>
            <person name="Keller A."/>
            <person name="Neulinger S.C."/>
        </authorList>
    </citation>
    <scope>NUCLEOTIDE SEQUENCE</scope>
    <source>
        <strain evidence="6">DSM 9154</strain>
    </source>
</reference>
<organism evidence="6 7">
    <name type="scientific">Rhodovibrio salinarum</name>
    <dbReference type="NCBI Taxonomy" id="1087"/>
    <lineage>
        <taxon>Bacteria</taxon>
        <taxon>Pseudomonadati</taxon>
        <taxon>Pseudomonadota</taxon>
        <taxon>Alphaproteobacteria</taxon>
        <taxon>Rhodospirillales</taxon>
        <taxon>Rhodovibrionaceae</taxon>
        <taxon>Rhodovibrio</taxon>
    </lineage>
</organism>